<sequence length="138" mass="14869">MDRMKNSMQQVPNAIPKVIRRTGGANSLELEKENFERGQISTKGPPAEGMYAGCSWAVDLAASCSAVVSSFPPFPPCTGEGRGNVGPFPRPRSDIYVRTGLFATPAGLYEIWKTVFPQAFHPEAPRGVLPGPVLPPQD</sequence>
<dbReference type="EMBL" id="RHFK02000004">
    <property type="protein sequence ID" value="TWW77870.1"/>
    <property type="molecule type" value="Genomic_DNA"/>
</dbReference>
<evidence type="ECO:0000313" key="1">
    <source>
        <dbReference type="EMBL" id="TWW77870.1"/>
    </source>
</evidence>
<organism evidence="1 2">
    <name type="scientific">Takifugu flavidus</name>
    <name type="common">sansaifugu</name>
    <dbReference type="NCBI Taxonomy" id="433684"/>
    <lineage>
        <taxon>Eukaryota</taxon>
        <taxon>Metazoa</taxon>
        <taxon>Chordata</taxon>
        <taxon>Craniata</taxon>
        <taxon>Vertebrata</taxon>
        <taxon>Euteleostomi</taxon>
        <taxon>Actinopterygii</taxon>
        <taxon>Neopterygii</taxon>
        <taxon>Teleostei</taxon>
        <taxon>Neoteleostei</taxon>
        <taxon>Acanthomorphata</taxon>
        <taxon>Eupercaria</taxon>
        <taxon>Tetraodontiformes</taxon>
        <taxon>Tetradontoidea</taxon>
        <taxon>Tetraodontidae</taxon>
        <taxon>Takifugu</taxon>
    </lineage>
</organism>
<accession>A0A5C6PHY0</accession>
<evidence type="ECO:0000313" key="2">
    <source>
        <dbReference type="Proteomes" id="UP000324091"/>
    </source>
</evidence>
<comment type="caution">
    <text evidence="1">The sequence shown here is derived from an EMBL/GenBank/DDBJ whole genome shotgun (WGS) entry which is preliminary data.</text>
</comment>
<reference evidence="1 2" key="1">
    <citation type="submission" date="2019-04" db="EMBL/GenBank/DDBJ databases">
        <title>Chromosome genome assembly for Takifugu flavidus.</title>
        <authorList>
            <person name="Xiao S."/>
        </authorList>
    </citation>
    <scope>NUCLEOTIDE SEQUENCE [LARGE SCALE GENOMIC DNA]</scope>
    <source>
        <strain evidence="1">HTHZ2018</strain>
        <tissue evidence="1">Muscle</tissue>
    </source>
</reference>
<proteinExistence type="predicted"/>
<dbReference type="Proteomes" id="UP000324091">
    <property type="component" value="Chromosome 12"/>
</dbReference>
<gene>
    <name evidence="1" type="ORF">D4764_12G0012600</name>
</gene>
<dbReference type="AlphaFoldDB" id="A0A5C6PHY0"/>
<keyword evidence="2" id="KW-1185">Reference proteome</keyword>
<name>A0A5C6PHY0_9TELE</name>
<protein>
    <submittedName>
        <fullName evidence="1">Uncharacterized protein</fullName>
    </submittedName>
</protein>